<evidence type="ECO:0000256" key="1">
    <source>
        <dbReference type="SAM" id="Phobius"/>
    </source>
</evidence>
<dbReference type="Proteomes" id="UP000054826">
    <property type="component" value="Unassembled WGS sequence"/>
</dbReference>
<reference evidence="2 3" key="1">
    <citation type="submission" date="2015-01" db="EMBL/GenBank/DDBJ databases">
        <title>Evolution of Trichinella species and genotypes.</title>
        <authorList>
            <person name="Korhonen P.K."/>
            <person name="Edoardo P."/>
            <person name="Giuseppe L.R."/>
            <person name="Gasser R.B."/>
        </authorList>
    </citation>
    <scope>NUCLEOTIDE SEQUENCE [LARGE SCALE GENOMIC DNA]</scope>
    <source>
        <strain evidence="2">ISS176</strain>
    </source>
</reference>
<feature type="transmembrane region" description="Helical" evidence="1">
    <location>
        <begin position="42"/>
        <end position="64"/>
    </location>
</feature>
<keyword evidence="1" id="KW-1133">Transmembrane helix</keyword>
<sequence length="92" mass="10892">MSPSKENSFEFMNSGIFQNYLLIFTYKFKKANSMFQRNSNDLFIILLIIKYNIMQDIEMLAVAFSMKKRFSICSNGYGFRWFSSKMGYISID</sequence>
<dbReference type="AlphaFoldDB" id="A0A0V1JXV5"/>
<dbReference type="EMBL" id="JYDV01000032">
    <property type="protein sequence ID" value="KRZ39759.1"/>
    <property type="molecule type" value="Genomic_DNA"/>
</dbReference>
<organism evidence="2 3">
    <name type="scientific">Trichinella pseudospiralis</name>
    <name type="common">Parasitic roundworm</name>
    <dbReference type="NCBI Taxonomy" id="6337"/>
    <lineage>
        <taxon>Eukaryota</taxon>
        <taxon>Metazoa</taxon>
        <taxon>Ecdysozoa</taxon>
        <taxon>Nematoda</taxon>
        <taxon>Enoplea</taxon>
        <taxon>Dorylaimia</taxon>
        <taxon>Trichinellida</taxon>
        <taxon>Trichinellidae</taxon>
        <taxon>Trichinella</taxon>
    </lineage>
</organism>
<accession>A0A0V1JXV5</accession>
<comment type="caution">
    <text evidence="2">The sequence shown here is derived from an EMBL/GenBank/DDBJ whole genome shotgun (WGS) entry which is preliminary data.</text>
</comment>
<keyword evidence="1" id="KW-0472">Membrane</keyword>
<evidence type="ECO:0000313" key="2">
    <source>
        <dbReference type="EMBL" id="KRZ39759.1"/>
    </source>
</evidence>
<name>A0A0V1JXV5_TRIPS</name>
<gene>
    <name evidence="2" type="ORF">T4C_9229</name>
</gene>
<protein>
    <submittedName>
        <fullName evidence="2">Uncharacterized protein</fullName>
    </submittedName>
</protein>
<proteinExistence type="predicted"/>
<evidence type="ECO:0000313" key="3">
    <source>
        <dbReference type="Proteomes" id="UP000054826"/>
    </source>
</evidence>
<keyword evidence="1" id="KW-0812">Transmembrane</keyword>